<dbReference type="PANTHER" id="PTHR48111">
    <property type="entry name" value="REGULATOR OF RPOS"/>
    <property type="match status" value="1"/>
</dbReference>
<evidence type="ECO:0000259" key="10">
    <source>
        <dbReference type="PROSITE" id="PS51755"/>
    </source>
</evidence>
<dbReference type="SMART" id="SM00862">
    <property type="entry name" value="Trans_reg_C"/>
    <property type="match status" value="1"/>
</dbReference>
<dbReference type="Gene3D" id="3.40.50.2300">
    <property type="match status" value="1"/>
</dbReference>
<feature type="DNA-binding region" description="OmpR/PhoB-type" evidence="8">
    <location>
        <begin position="128"/>
        <end position="223"/>
    </location>
</feature>
<evidence type="ECO:0000256" key="1">
    <source>
        <dbReference type="ARBA" id="ARBA00004496"/>
    </source>
</evidence>
<evidence type="ECO:0000256" key="8">
    <source>
        <dbReference type="PROSITE-ProRule" id="PRU01091"/>
    </source>
</evidence>
<dbReference type="CDD" id="cd17627">
    <property type="entry name" value="REC_OmpR_PrrA-like"/>
    <property type="match status" value="1"/>
</dbReference>
<dbReference type="GO" id="GO:0000976">
    <property type="term" value="F:transcription cis-regulatory region binding"/>
    <property type="evidence" value="ECO:0007669"/>
    <property type="project" value="TreeGrafter"/>
</dbReference>
<dbReference type="InterPro" id="IPR011006">
    <property type="entry name" value="CheY-like_superfamily"/>
</dbReference>
<dbReference type="GO" id="GO:0032993">
    <property type="term" value="C:protein-DNA complex"/>
    <property type="evidence" value="ECO:0007669"/>
    <property type="project" value="TreeGrafter"/>
</dbReference>
<dbReference type="PROSITE" id="PS50110">
    <property type="entry name" value="RESPONSE_REGULATORY"/>
    <property type="match status" value="1"/>
</dbReference>
<name>A0A7D6ZUT9_9NOCA</name>
<feature type="domain" description="OmpR/PhoB-type" evidence="10">
    <location>
        <begin position="128"/>
        <end position="223"/>
    </location>
</feature>
<dbReference type="Proteomes" id="UP000515512">
    <property type="component" value="Chromosome"/>
</dbReference>
<dbReference type="GO" id="GO:0005829">
    <property type="term" value="C:cytosol"/>
    <property type="evidence" value="ECO:0007669"/>
    <property type="project" value="TreeGrafter"/>
</dbReference>
<dbReference type="InterPro" id="IPR036388">
    <property type="entry name" value="WH-like_DNA-bd_sf"/>
</dbReference>
<dbReference type="CDD" id="cd00383">
    <property type="entry name" value="trans_reg_C"/>
    <property type="match status" value="1"/>
</dbReference>
<evidence type="ECO:0000256" key="7">
    <source>
        <dbReference type="PROSITE-ProRule" id="PRU00169"/>
    </source>
</evidence>
<evidence type="ECO:0000259" key="9">
    <source>
        <dbReference type="PROSITE" id="PS50110"/>
    </source>
</evidence>
<dbReference type="Gene3D" id="1.10.10.10">
    <property type="entry name" value="Winged helix-like DNA-binding domain superfamily/Winged helix DNA-binding domain"/>
    <property type="match status" value="1"/>
</dbReference>
<dbReference type="FunFam" id="1.10.10.10:FF:000005">
    <property type="entry name" value="Two-component system response regulator"/>
    <property type="match status" value="1"/>
</dbReference>
<keyword evidence="2 7" id="KW-0597">Phosphoprotein</keyword>
<dbReference type="Pfam" id="PF00072">
    <property type="entry name" value="Response_reg"/>
    <property type="match status" value="1"/>
</dbReference>
<dbReference type="Gene3D" id="6.10.250.690">
    <property type="match status" value="1"/>
</dbReference>
<keyword evidence="12" id="KW-1185">Reference proteome</keyword>
<accession>A0A7D6ZUT9</accession>
<dbReference type="GO" id="GO:0006355">
    <property type="term" value="P:regulation of DNA-templated transcription"/>
    <property type="evidence" value="ECO:0007669"/>
    <property type="project" value="InterPro"/>
</dbReference>
<dbReference type="SUPFAM" id="SSF52172">
    <property type="entry name" value="CheY-like"/>
    <property type="match status" value="1"/>
</dbReference>
<dbReference type="InterPro" id="IPR039420">
    <property type="entry name" value="WalR-like"/>
</dbReference>
<dbReference type="FunFam" id="3.40.50.2300:FF:000001">
    <property type="entry name" value="DNA-binding response regulator PhoB"/>
    <property type="match status" value="1"/>
</dbReference>
<evidence type="ECO:0000256" key="6">
    <source>
        <dbReference type="ARBA" id="ARBA00023163"/>
    </source>
</evidence>
<keyword evidence="4" id="KW-0805">Transcription regulation</keyword>
<evidence type="ECO:0000313" key="12">
    <source>
        <dbReference type="Proteomes" id="UP000515512"/>
    </source>
</evidence>
<gene>
    <name evidence="11" type="ORF">H0264_19130</name>
</gene>
<sequence length="224" mass="24915">MIREVRVLVVDDEAAVRDALVRALDSEGYETRSAGDGANALSEVARWQPEVVVLDVAMPFMDGLTMCRTLRGRGDRTPILMLTARDAVADRIEGLDAGADDYLVKPFDLDELLARVRALVRRTYPEDGAVLSAADLVMDTTAHTVRRGGREIELSRTEFALLEVLLRNAGQSLPRETLIDRVWGRQSSNALEVYIRYLRRKIESEGEPPLIHTVRGVGYRLGPS</sequence>
<evidence type="ECO:0000313" key="11">
    <source>
        <dbReference type="EMBL" id="QLY34505.1"/>
    </source>
</evidence>
<dbReference type="KEGG" id="nhu:H0264_19130"/>
<dbReference type="GO" id="GO:0000156">
    <property type="term" value="F:phosphorelay response regulator activity"/>
    <property type="evidence" value="ECO:0007669"/>
    <property type="project" value="TreeGrafter"/>
</dbReference>
<keyword evidence="3" id="KW-0902">Two-component regulatory system</keyword>
<protein>
    <submittedName>
        <fullName evidence="11">Response regulator transcription factor</fullName>
    </submittedName>
</protein>
<dbReference type="PROSITE" id="PS51755">
    <property type="entry name" value="OMPR_PHOB"/>
    <property type="match status" value="1"/>
</dbReference>
<dbReference type="AlphaFoldDB" id="A0A7D6ZUT9"/>
<proteinExistence type="predicted"/>
<evidence type="ECO:0000256" key="2">
    <source>
        <dbReference type="ARBA" id="ARBA00022553"/>
    </source>
</evidence>
<dbReference type="InterPro" id="IPR001789">
    <property type="entry name" value="Sig_transdc_resp-reg_receiver"/>
</dbReference>
<evidence type="ECO:0000256" key="3">
    <source>
        <dbReference type="ARBA" id="ARBA00023012"/>
    </source>
</evidence>
<feature type="modified residue" description="4-aspartylphosphate" evidence="7">
    <location>
        <position position="55"/>
    </location>
</feature>
<dbReference type="Pfam" id="PF00486">
    <property type="entry name" value="Trans_reg_C"/>
    <property type="match status" value="1"/>
</dbReference>
<dbReference type="InterPro" id="IPR001867">
    <property type="entry name" value="OmpR/PhoB-type_DNA-bd"/>
</dbReference>
<reference evidence="11 12" key="1">
    <citation type="submission" date="2020-07" db="EMBL/GenBank/DDBJ databases">
        <authorList>
            <person name="Zhuang K."/>
            <person name="Ran Y."/>
        </authorList>
    </citation>
    <scope>NUCLEOTIDE SEQUENCE [LARGE SCALE GENOMIC DNA]</scope>
    <source>
        <strain evidence="11 12">WCH-YHL-001</strain>
    </source>
</reference>
<dbReference type="EMBL" id="CP059399">
    <property type="protein sequence ID" value="QLY34505.1"/>
    <property type="molecule type" value="Genomic_DNA"/>
</dbReference>
<comment type="subcellular location">
    <subcellularLocation>
        <location evidence="1">Cytoplasm</location>
    </subcellularLocation>
</comment>
<organism evidence="11 12">
    <name type="scientific">Nocardia huaxiensis</name>
    <dbReference type="NCBI Taxonomy" id="2755382"/>
    <lineage>
        <taxon>Bacteria</taxon>
        <taxon>Bacillati</taxon>
        <taxon>Actinomycetota</taxon>
        <taxon>Actinomycetes</taxon>
        <taxon>Mycobacteriales</taxon>
        <taxon>Nocardiaceae</taxon>
        <taxon>Nocardia</taxon>
    </lineage>
</organism>
<feature type="domain" description="Response regulatory" evidence="9">
    <location>
        <begin position="6"/>
        <end position="120"/>
    </location>
</feature>
<evidence type="ECO:0000256" key="5">
    <source>
        <dbReference type="ARBA" id="ARBA00023125"/>
    </source>
</evidence>
<evidence type="ECO:0000256" key="4">
    <source>
        <dbReference type="ARBA" id="ARBA00023015"/>
    </source>
</evidence>
<keyword evidence="5 8" id="KW-0238">DNA-binding</keyword>
<keyword evidence="6" id="KW-0804">Transcription</keyword>
<dbReference type="PANTHER" id="PTHR48111:SF22">
    <property type="entry name" value="REGULATOR OF RPOS"/>
    <property type="match status" value="1"/>
</dbReference>
<dbReference type="SMART" id="SM00448">
    <property type="entry name" value="REC"/>
    <property type="match status" value="1"/>
</dbReference>